<accession>A0ACB7SLL9</accession>
<organism evidence="1 2">
    <name type="scientific">Hyalomma asiaticum</name>
    <name type="common">Tick</name>
    <dbReference type="NCBI Taxonomy" id="266040"/>
    <lineage>
        <taxon>Eukaryota</taxon>
        <taxon>Metazoa</taxon>
        <taxon>Ecdysozoa</taxon>
        <taxon>Arthropoda</taxon>
        <taxon>Chelicerata</taxon>
        <taxon>Arachnida</taxon>
        <taxon>Acari</taxon>
        <taxon>Parasitiformes</taxon>
        <taxon>Ixodida</taxon>
        <taxon>Ixodoidea</taxon>
        <taxon>Ixodidae</taxon>
        <taxon>Hyalomminae</taxon>
        <taxon>Hyalomma</taxon>
    </lineage>
</organism>
<dbReference type="Proteomes" id="UP000821845">
    <property type="component" value="Chromosome 3"/>
</dbReference>
<sequence length="170" mass="19555">MQIRGLLGDILRELSQGMGFNYSVAFTPERTLGIRYPNGSWTGLIGSLQRDEGDFALGLMIPTNARNSIANPTTEVYIDEISILAGRTRTESTNVFSYVLTFDWQVWVCVVFAIMTLAVFSTGLDRFYEERWATYKNVTQGRKRFRCGYYVERFLNHAWEYFENLLGKGK</sequence>
<proteinExistence type="predicted"/>
<gene>
    <name evidence="1" type="ORF">HPB50_009437</name>
</gene>
<reference evidence="1" key="1">
    <citation type="submission" date="2020-05" db="EMBL/GenBank/DDBJ databases">
        <title>Large-scale comparative analyses of tick genomes elucidate their genetic diversity and vector capacities.</title>
        <authorList>
            <person name="Jia N."/>
            <person name="Wang J."/>
            <person name="Shi W."/>
            <person name="Du L."/>
            <person name="Sun Y."/>
            <person name="Zhan W."/>
            <person name="Jiang J."/>
            <person name="Wang Q."/>
            <person name="Zhang B."/>
            <person name="Ji P."/>
            <person name="Sakyi L.B."/>
            <person name="Cui X."/>
            <person name="Yuan T."/>
            <person name="Jiang B."/>
            <person name="Yang W."/>
            <person name="Lam T.T.-Y."/>
            <person name="Chang Q."/>
            <person name="Ding S."/>
            <person name="Wang X."/>
            <person name="Zhu J."/>
            <person name="Ruan X."/>
            <person name="Zhao L."/>
            <person name="Wei J."/>
            <person name="Que T."/>
            <person name="Du C."/>
            <person name="Cheng J."/>
            <person name="Dai P."/>
            <person name="Han X."/>
            <person name="Huang E."/>
            <person name="Gao Y."/>
            <person name="Liu J."/>
            <person name="Shao H."/>
            <person name="Ye R."/>
            <person name="Li L."/>
            <person name="Wei W."/>
            <person name="Wang X."/>
            <person name="Wang C."/>
            <person name="Yang T."/>
            <person name="Huo Q."/>
            <person name="Li W."/>
            <person name="Guo W."/>
            <person name="Chen H."/>
            <person name="Zhou L."/>
            <person name="Ni X."/>
            <person name="Tian J."/>
            <person name="Zhou Y."/>
            <person name="Sheng Y."/>
            <person name="Liu T."/>
            <person name="Pan Y."/>
            <person name="Xia L."/>
            <person name="Li J."/>
            <person name="Zhao F."/>
            <person name="Cao W."/>
        </authorList>
    </citation>
    <scope>NUCLEOTIDE SEQUENCE</scope>
    <source>
        <strain evidence="1">Hyas-2018</strain>
    </source>
</reference>
<dbReference type="EMBL" id="CM023483">
    <property type="protein sequence ID" value="KAH6935758.1"/>
    <property type="molecule type" value="Genomic_DNA"/>
</dbReference>
<evidence type="ECO:0000313" key="2">
    <source>
        <dbReference type="Proteomes" id="UP000821845"/>
    </source>
</evidence>
<comment type="caution">
    <text evidence="1">The sequence shown here is derived from an EMBL/GenBank/DDBJ whole genome shotgun (WGS) entry which is preliminary data.</text>
</comment>
<keyword evidence="2" id="KW-1185">Reference proteome</keyword>
<evidence type="ECO:0000313" key="1">
    <source>
        <dbReference type="EMBL" id="KAH6935758.1"/>
    </source>
</evidence>
<name>A0ACB7SLL9_HYAAI</name>
<protein>
    <submittedName>
        <fullName evidence="1">Uncharacterized protein</fullName>
    </submittedName>
</protein>